<dbReference type="AlphaFoldDB" id="A0A9P6FV67"/>
<gene>
    <name evidence="2" type="ORF">BGW38_001729</name>
</gene>
<feature type="chain" id="PRO_5040290766" evidence="1">
    <location>
        <begin position="20"/>
        <end position="118"/>
    </location>
</feature>
<evidence type="ECO:0000256" key="1">
    <source>
        <dbReference type="SAM" id="SignalP"/>
    </source>
</evidence>
<accession>A0A9P6FV67</accession>
<reference evidence="2" key="1">
    <citation type="journal article" date="2020" name="Fungal Divers.">
        <title>Resolving the Mortierellaceae phylogeny through synthesis of multi-gene phylogenetics and phylogenomics.</title>
        <authorList>
            <person name="Vandepol N."/>
            <person name="Liber J."/>
            <person name="Desiro A."/>
            <person name="Na H."/>
            <person name="Kennedy M."/>
            <person name="Barry K."/>
            <person name="Grigoriev I.V."/>
            <person name="Miller A.N."/>
            <person name="O'Donnell K."/>
            <person name="Stajich J.E."/>
            <person name="Bonito G."/>
        </authorList>
    </citation>
    <scope>NUCLEOTIDE SEQUENCE</scope>
    <source>
        <strain evidence="2">KOD1015</strain>
    </source>
</reference>
<sequence length="118" mass="12725">MKIAALIMVTLAAVATSEAARVRGSCKVYISKVSGGTSMDCEATMPDGSTRSAKNSASGSYPKICDSQEVICWQMNKASHKNIDVFYAGKVKSTSGSVSNEEDSDTHISWRTRYDVNF</sequence>
<dbReference type="Proteomes" id="UP000780801">
    <property type="component" value="Unassembled WGS sequence"/>
</dbReference>
<evidence type="ECO:0000313" key="2">
    <source>
        <dbReference type="EMBL" id="KAF9581301.1"/>
    </source>
</evidence>
<dbReference type="OrthoDB" id="10426225at2759"/>
<organism evidence="2 3">
    <name type="scientific">Lunasporangiospora selenospora</name>
    <dbReference type="NCBI Taxonomy" id="979761"/>
    <lineage>
        <taxon>Eukaryota</taxon>
        <taxon>Fungi</taxon>
        <taxon>Fungi incertae sedis</taxon>
        <taxon>Mucoromycota</taxon>
        <taxon>Mortierellomycotina</taxon>
        <taxon>Mortierellomycetes</taxon>
        <taxon>Mortierellales</taxon>
        <taxon>Mortierellaceae</taxon>
        <taxon>Lunasporangiospora</taxon>
    </lineage>
</organism>
<proteinExistence type="predicted"/>
<keyword evidence="3" id="KW-1185">Reference proteome</keyword>
<name>A0A9P6FV67_9FUNG</name>
<feature type="signal peptide" evidence="1">
    <location>
        <begin position="1"/>
        <end position="19"/>
    </location>
</feature>
<evidence type="ECO:0000313" key="3">
    <source>
        <dbReference type="Proteomes" id="UP000780801"/>
    </source>
</evidence>
<dbReference type="EMBL" id="JAABOA010001564">
    <property type="protein sequence ID" value="KAF9581301.1"/>
    <property type="molecule type" value="Genomic_DNA"/>
</dbReference>
<keyword evidence="1" id="KW-0732">Signal</keyword>
<protein>
    <submittedName>
        <fullName evidence="2">Uncharacterized protein</fullName>
    </submittedName>
</protein>
<comment type="caution">
    <text evidence="2">The sequence shown here is derived from an EMBL/GenBank/DDBJ whole genome shotgun (WGS) entry which is preliminary data.</text>
</comment>